<dbReference type="PIRSF" id="PIRSF036918">
    <property type="entry name" value="Maltodextrin_glucosidase"/>
    <property type="match status" value="1"/>
</dbReference>
<dbReference type="PANTHER" id="PTHR10357">
    <property type="entry name" value="ALPHA-AMYLASE FAMILY MEMBER"/>
    <property type="match status" value="1"/>
</dbReference>
<dbReference type="KEGG" id="tsy:THSYN_08350"/>
<dbReference type="Gene3D" id="2.60.40.1180">
    <property type="entry name" value="Golgi alpha-mannosidase II"/>
    <property type="match status" value="1"/>
</dbReference>
<organism evidence="6 7">
    <name type="scientific">Candidatus Thiodictyon syntrophicum</name>
    <dbReference type="NCBI Taxonomy" id="1166950"/>
    <lineage>
        <taxon>Bacteria</taxon>
        <taxon>Pseudomonadati</taxon>
        <taxon>Pseudomonadota</taxon>
        <taxon>Gammaproteobacteria</taxon>
        <taxon>Chromatiales</taxon>
        <taxon>Chromatiaceae</taxon>
        <taxon>Thiodictyon</taxon>
    </lineage>
</organism>
<feature type="active site" description="Nucleophile" evidence="3">
    <location>
        <position position="342"/>
    </location>
</feature>
<gene>
    <name evidence="6" type="ORF">THSYN_08350</name>
</gene>
<sequence length="624" mass="69723">MTAPAMIHHQIAPFFVSRDGRCRVQLWLAAALPGDLPTGVFLRLEPDNEERLIPMELIAEAGRFRVYAADLIPNPAGPLTVYAFKVLWTDRQWWLDAAGASPRMPLRERFFRANLVDATPDWVPDQVFYQIFPERFRNGDPAVSPQSGAYAPRDDGPIRAKDWGEPIDPQRPNSEFYGGDLIGVRQSLDYLQDLGVTALYLNPIFTSPSVHKYDIEDFEHVDPYLGGDHALADLRVAATGRGIRLVLDAVFNHTSDTHPWFNRWGTHAAPGAYQDVAAPYRGAYVFSDSADPESYQCWQGSKVLPVLDFGHPAVRDYFLDGVDSIVRRWLRPPYSVDGWRIDVAHMMGEGTGARNNARVLRLLRRAAREESPRAYILGEHFGEATRWLQGDQEDGAMNYYGFSFPVRAFLAGQDVNYHPIALDAAELDAWLTDARSRIPYANQLCQLNLLGSHDTARCLTVLGEDRFLMRLALLLLFTYPGVPCIYYGDEIGMTGRNDPYNRACFDWDEDHWDRPLRAWVQTLAGLRREHQALRRGAYQTLLAAGDIFAFARCLDSEVVMLIVNRGTAPCAGVRVPLAGLPGHAMNLGVLLGECPWGLGGDTLTLDLGPKEGLLLRGELGEAAT</sequence>
<dbReference type="NCBIfam" id="NF008051">
    <property type="entry name" value="PRK10785.1"/>
    <property type="match status" value="1"/>
</dbReference>
<dbReference type="OrthoDB" id="9805159at2"/>
<evidence type="ECO:0000313" key="7">
    <source>
        <dbReference type="Proteomes" id="UP000232638"/>
    </source>
</evidence>
<dbReference type="Proteomes" id="UP000232638">
    <property type="component" value="Chromosome"/>
</dbReference>
<dbReference type="GO" id="GO:0005737">
    <property type="term" value="C:cytoplasm"/>
    <property type="evidence" value="ECO:0007669"/>
    <property type="project" value="InterPro"/>
</dbReference>
<dbReference type="Pfam" id="PF00128">
    <property type="entry name" value="Alpha-amylase"/>
    <property type="match status" value="1"/>
</dbReference>
<evidence type="ECO:0000256" key="4">
    <source>
        <dbReference type="PIRSR" id="PIRSR036918-51"/>
    </source>
</evidence>
<feature type="active site" description="Proton donor" evidence="3">
    <location>
        <position position="379"/>
    </location>
</feature>
<dbReference type="AlphaFoldDB" id="A0A2K8U5X6"/>
<evidence type="ECO:0000313" key="6">
    <source>
        <dbReference type="EMBL" id="AUB80957.1"/>
    </source>
</evidence>
<dbReference type="Gene3D" id="3.20.20.80">
    <property type="entry name" value="Glycosidases"/>
    <property type="match status" value="1"/>
</dbReference>
<keyword evidence="1" id="KW-0378">Hydrolase</keyword>
<dbReference type="InterPro" id="IPR017853">
    <property type="entry name" value="GH"/>
</dbReference>
<evidence type="ECO:0000256" key="3">
    <source>
        <dbReference type="PIRSR" id="PIRSR036918-50"/>
    </source>
</evidence>
<dbReference type="SUPFAM" id="SSF81296">
    <property type="entry name" value="E set domains"/>
    <property type="match status" value="1"/>
</dbReference>
<dbReference type="PANTHER" id="PTHR10357:SF210">
    <property type="entry name" value="MALTODEXTRIN GLUCOSIDASE"/>
    <property type="match status" value="1"/>
</dbReference>
<dbReference type="GO" id="GO:0005975">
    <property type="term" value="P:carbohydrate metabolic process"/>
    <property type="evidence" value="ECO:0007669"/>
    <property type="project" value="InterPro"/>
</dbReference>
<feature type="site" description="Transition state stabilizer" evidence="4">
    <location>
        <position position="454"/>
    </location>
</feature>
<protein>
    <submittedName>
        <fullName evidence="6">Maltodextrin glucosidase</fullName>
    </submittedName>
</protein>
<proteinExistence type="predicted"/>
<feature type="domain" description="Glycosyl hydrolase family 13 catalytic" evidence="5">
    <location>
        <begin position="130"/>
        <end position="527"/>
    </location>
</feature>
<name>A0A2K8U5X6_9GAMM</name>
<reference evidence="6 7" key="1">
    <citation type="submission" date="2017-03" db="EMBL/GenBank/DDBJ databases">
        <title>Complete genome sequence of Candidatus 'Thiodictyon syntrophicum' sp. nov. strain Cad16T, a photolithoautotroph purple sulfur bacterium isolated from an alpine meromictic lake.</title>
        <authorList>
            <person name="Luedin S.M."/>
            <person name="Pothier J.F."/>
            <person name="Danza F."/>
            <person name="Storelli N."/>
            <person name="Wittwer M."/>
            <person name="Tonolla M."/>
        </authorList>
    </citation>
    <scope>NUCLEOTIDE SEQUENCE [LARGE SCALE GENOMIC DNA]</scope>
    <source>
        <strain evidence="6 7">Cad16T</strain>
    </source>
</reference>
<evidence type="ECO:0000259" key="5">
    <source>
        <dbReference type="SMART" id="SM00642"/>
    </source>
</evidence>
<dbReference type="CDD" id="cd02857">
    <property type="entry name" value="E_set_CDase_PDE_N"/>
    <property type="match status" value="1"/>
</dbReference>
<dbReference type="InterPro" id="IPR013780">
    <property type="entry name" value="Glyco_hydro_b"/>
</dbReference>
<keyword evidence="7" id="KW-1185">Reference proteome</keyword>
<accession>A0A2K8U5X6</accession>
<dbReference type="EMBL" id="CP020370">
    <property type="protein sequence ID" value="AUB80957.1"/>
    <property type="molecule type" value="Genomic_DNA"/>
</dbReference>
<dbReference type="InterPro" id="IPR017069">
    <property type="entry name" value="MalZ"/>
</dbReference>
<dbReference type="InterPro" id="IPR014756">
    <property type="entry name" value="Ig_E-set"/>
</dbReference>
<dbReference type="GO" id="GO:0004558">
    <property type="term" value="F:alpha-1,4-glucosidase activity"/>
    <property type="evidence" value="ECO:0007669"/>
    <property type="project" value="InterPro"/>
</dbReference>
<dbReference type="InterPro" id="IPR004185">
    <property type="entry name" value="Glyco_hydro_13_lg-like_dom"/>
</dbReference>
<dbReference type="SUPFAM" id="SSF51011">
    <property type="entry name" value="Glycosyl hydrolase domain"/>
    <property type="match status" value="1"/>
</dbReference>
<keyword evidence="2" id="KW-0326">Glycosidase</keyword>
<dbReference type="InterPro" id="IPR006047">
    <property type="entry name" value="GH13_cat_dom"/>
</dbReference>
<evidence type="ECO:0000256" key="2">
    <source>
        <dbReference type="ARBA" id="ARBA00023295"/>
    </source>
</evidence>
<dbReference type="RefSeq" id="WP_100918737.1">
    <property type="nucleotide sequence ID" value="NZ_CP020370.1"/>
</dbReference>
<dbReference type="CDD" id="cd11338">
    <property type="entry name" value="AmyAc_CMD"/>
    <property type="match status" value="1"/>
</dbReference>
<dbReference type="SUPFAM" id="SSF51445">
    <property type="entry name" value="(Trans)glycosidases"/>
    <property type="match status" value="1"/>
</dbReference>
<evidence type="ECO:0000256" key="1">
    <source>
        <dbReference type="ARBA" id="ARBA00022801"/>
    </source>
</evidence>
<dbReference type="SMART" id="SM00642">
    <property type="entry name" value="Aamy"/>
    <property type="match status" value="1"/>
</dbReference>